<dbReference type="OrthoDB" id="1429752at2759"/>
<keyword evidence="1" id="KW-0732">Signal</keyword>
<accession>V7B4R6</accession>
<dbReference type="SMR" id="V7B4R6"/>
<evidence type="ECO:0000313" key="3">
    <source>
        <dbReference type="Proteomes" id="UP000000226"/>
    </source>
</evidence>
<feature type="chain" id="PRO_5004754079" evidence="1">
    <location>
        <begin position="22"/>
        <end position="96"/>
    </location>
</feature>
<gene>
    <name evidence="2" type="ORF">PHAVU_008G150600g</name>
</gene>
<proteinExistence type="predicted"/>
<sequence length="96" mass="10728">MYKSIFFFVLHLFAWPRLLLANQTIHHCLTTPIKNIGVVLDLDSLMGKQQKVAMEIAVQEFNSLSCSKLDLNIQNSKGISARTIASGNVPSNNLLR</sequence>
<keyword evidence="3" id="KW-1185">Reference proteome</keyword>
<dbReference type="Proteomes" id="UP000000226">
    <property type="component" value="Chromosome 8"/>
</dbReference>
<dbReference type="OMA" id="HERSHCS"/>
<name>V7B4R6_PHAVU</name>
<evidence type="ECO:0000313" key="2">
    <source>
        <dbReference type="EMBL" id="ESW12892.1"/>
    </source>
</evidence>
<feature type="signal peptide" evidence="1">
    <location>
        <begin position="1"/>
        <end position="21"/>
    </location>
</feature>
<dbReference type="Gramene" id="ESW12892">
    <property type="protein sequence ID" value="ESW12892"/>
    <property type="gene ID" value="PHAVU_008G150600g"/>
</dbReference>
<evidence type="ECO:0000256" key="1">
    <source>
        <dbReference type="SAM" id="SignalP"/>
    </source>
</evidence>
<organism evidence="2 3">
    <name type="scientific">Phaseolus vulgaris</name>
    <name type="common">Kidney bean</name>
    <name type="synonym">French bean</name>
    <dbReference type="NCBI Taxonomy" id="3885"/>
    <lineage>
        <taxon>Eukaryota</taxon>
        <taxon>Viridiplantae</taxon>
        <taxon>Streptophyta</taxon>
        <taxon>Embryophyta</taxon>
        <taxon>Tracheophyta</taxon>
        <taxon>Spermatophyta</taxon>
        <taxon>Magnoliopsida</taxon>
        <taxon>eudicotyledons</taxon>
        <taxon>Gunneridae</taxon>
        <taxon>Pentapetalae</taxon>
        <taxon>rosids</taxon>
        <taxon>fabids</taxon>
        <taxon>Fabales</taxon>
        <taxon>Fabaceae</taxon>
        <taxon>Papilionoideae</taxon>
        <taxon>50 kb inversion clade</taxon>
        <taxon>NPAAA clade</taxon>
        <taxon>indigoferoid/millettioid clade</taxon>
        <taxon>Phaseoleae</taxon>
        <taxon>Phaseolus</taxon>
    </lineage>
</organism>
<dbReference type="AlphaFoldDB" id="V7B4R6"/>
<reference evidence="3" key="1">
    <citation type="journal article" date="2014" name="Nat. Genet.">
        <title>A reference genome for common bean and genome-wide analysis of dual domestications.</title>
        <authorList>
            <person name="Schmutz J."/>
            <person name="McClean P.E."/>
            <person name="Mamidi S."/>
            <person name="Wu G.A."/>
            <person name="Cannon S.B."/>
            <person name="Grimwood J."/>
            <person name="Jenkins J."/>
            <person name="Shu S."/>
            <person name="Song Q."/>
            <person name="Chavarro C."/>
            <person name="Torres-Torres M."/>
            <person name="Geffroy V."/>
            <person name="Moghaddam S.M."/>
            <person name="Gao D."/>
            <person name="Abernathy B."/>
            <person name="Barry K."/>
            <person name="Blair M."/>
            <person name="Brick M.A."/>
            <person name="Chovatia M."/>
            <person name="Gepts P."/>
            <person name="Goodstein D.M."/>
            <person name="Gonzales M."/>
            <person name="Hellsten U."/>
            <person name="Hyten D.L."/>
            <person name="Jia G."/>
            <person name="Kelly J.D."/>
            <person name="Kudrna D."/>
            <person name="Lee R."/>
            <person name="Richard M.M."/>
            <person name="Miklas P.N."/>
            <person name="Osorno J.M."/>
            <person name="Rodrigues J."/>
            <person name="Thareau V."/>
            <person name="Urrea C.A."/>
            <person name="Wang M."/>
            <person name="Yu Y."/>
            <person name="Zhang M."/>
            <person name="Wing R.A."/>
            <person name="Cregan P.B."/>
            <person name="Rokhsar D.S."/>
            <person name="Jackson S.A."/>
        </authorList>
    </citation>
    <scope>NUCLEOTIDE SEQUENCE [LARGE SCALE GENOMIC DNA]</scope>
    <source>
        <strain evidence="3">cv. G19833</strain>
    </source>
</reference>
<protein>
    <submittedName>
        <fullName evidence="2">Uncharacterized protein</fullName>
    </submittedName>
</protein>
<dbReference type="EMBL" id="CM002295">
    <property type="protein sequence ID" value="ESW12892.1"/>
    <property type="molecule type" value="Genomic_DNA"/>
</dbReference>